<dbReference type="InterPro" id="IPR011712">
    <property type="entry name" value="Sig_transdc_His_kin_sub3_dim/P"/>
</dbReference>
<evidence type="ECO:0000256" key="8">
    <source>
        <dbReference type="ARBA" id="ARBA00023012"/>
    </source>
</evidence>
<dbReference type="PANTHER" id="PTHR24421">
    <property type="entry name" value="NITRATE/NITRITE SENSOR PROTEIN NARX-RELATED"/>
    <property type="match status" value="1"/>
</dbReference>
<dbReference type="Gene3D" id="3.30.565.10">
    <property type="entry name" value="Histidine kinase-like ATPase, C-terminal domain"/>
    <property type="match status" value="1"/>
</dbReference>
<feature type="transmembrane region" description="Helical" evidence="9">
    <location>
        <begin position="166"/>
        <end position="188"/>
    </location>
</feature>
<evidence type="ECO:0000313" key="14">
    <source>
        <dbReference type="Proteomes" id="UP000523139"/>
    </source>
</evidence>
<comment type="catalytic activity">
    <reaction evidence="1">
        <text>ATP + protein L-histidine = ADP + protein N-phospho-L-histidine.</text>
        <dbReference type="EC" id="2.7.13.3"/>
    </reaction>
</comment>
<feature type="domain" description="Signal transduction histidine kinase subgroup 3 dimerisation and phosphoacceptor" evidence="11">
    <location>
        <begin position="408"/>
        <end position="472"/>
    </location>
</feature>
<reference evidence="13 14" key="1">
    <citation type="submission" date="2020-04" db="EMBL/GenBank/DDBJ databases">
        <title>Nesterenkonia sp. nov., isolated from marine sediment.</title>
        <authorList>
            <person name="Zhang G."/>
        </authorList>
    </citation>
    <scope>NUCLEOTIDE SEQUENCE [LARGE SCALE GENOMIC DNA]</scope>
    <source>
        <strain evidence="13 14">MY13</strain>
    </source>
</reference>
<feature type="domain" description="Histidine kinase/HSP90-like ATPase" evidence="10">
    <location>
        <begin position="520"/>
        <end position="607"/>
    </location>
</feature>
<dbReference type="InterPro" id="IPR050482">
    <property type="entry name" value="Sensor_HK_TwoCompSys"/>
</dbReference>
<keyword evidence="9" id="KW-0472">Membrane</keyword>
<dbReference type="Gene3D" id="1.20.5.1930">
    <property type="match status" value="1"/>
</dbReference>
<dbReference type="GO" id="GO:0046983">
    <property type="term" value="F:protein dimerization activity"/>
    <property type="evidence" value="ECO:0007669"/>
    <property type="project" value="InterPro"/>
</dbReference>
<evidence type="ECO:0000256" key="9">
    <source>
        <dbReference type="SAM" id="Phobius"/>
    </source>
</evidence>
<feature type="transmembrane region" description="Helical" evidence="9">
    <location>
        <begin position="229"/>
        <end position="247"/>
    </location>
</feature>
<keyword evidence="9" id="KW-1133">Transmembrane helix</keyword>
<keyword evidence="9" id="KW-0812">Transmembrane</keyword>
<dbReference type="CDD" id="cd16917">
    <property type="entry name" value="HATPase_UhpB-NarQ-NarX-like"/>
    <property type="match status" value="1"/>
</dbReference>
<dbReference type="SUPFAM" id="SSF55874">
    <property type="entry name" value="ATPase domain of HSP90 chaperone/DNA topoisomerase II/histidine kinase"/>
    <property type="match status" value="1"/>
</dbReference>
<feature type="transmembrane region" description="Helical" evidence="9">
    <location>
        <begin position="331"/>
        <end position="350"/>
    </location>
</feature>
<evidence type="ECO:0000256" key="4">
    <source>
        <dbReference type="ARBA" id="ARBA00022679"/>
    </source>
</evidence>
<accession>A0A7X8TJ96</accession>
<keyword evidence="14" id="KW-1185">Reference proteome</keyword>
<evidence type="ECO:0000256" key="2">
    <source>
        <dbReference type="ARBA" id="ARBA00012438"/>
    </source>
</evidence>
<dbReference type="Pfam" id="PF13796">
    <property type="entry name" value="Sensor"/>
    <property type="match status" value="1"/>
</dbReference>
<keyword evidence="5" id="KW-0547">Nucleotide-binding</keyword>
<evidence type="ECO:0000259" key="11">
    <source>
        <dbReference type="Pfam" id="PF07730"/>
    </source>
</evidence>
<dbReference type="EMBL" id="JABAHY010000005">
    <property type="protein sequence ID" value="NLS09777.1"/>
    <property type="molecule type" value="Genomic_DNA"/>
</dbReference>
<evidence type="ECO:0000256" key="5">
    <source>
        <dbReference type="ARBA" id="ARBA00022741"/>
    </source>
</evidence>
<dbReference type="Proteomes" id="UP000523139">
    <property type="component" value="Unassembled WGS sequence"/>
</dbReference>
<proteinExistence type="predicted"/>
<organism evidence="13 14">
    <name type="scientific">Nesterenkonia sedimenti</name>
    <dbReference type="NCBI Taxonomy" id="1463632"/>
    <lineage>
        <taxon>Bacteria</taxon>
        <taxon>Bacillati</taxon>
        <taxon>Actinomycetota</taxon>
        <taxon>Actinomycetes</taxon>
        <taxon>Micrococcales</taxon>
        <taxon>Micrococcaceae</taxon>
        <taxon>Nesterenkonia</taxon>
    </lineage>
</organism>
<feature type="transmembrane region" description="Helical" evidence="9">
    <location>
        <begin position="95"/>
        <end position="122"/>
    </location>
</feature>
<dbReference type="GO" id="GO:0016020">
    <property type="term" value="C:membrane"/>
    <property type="evidence" value="ECO:0007669"/>
    <property type="project" value="InterPro"/>
</dbReference>
<keyword evidence="7" id="KW-0067">ATP-binding</keyword>
<dbReference type="RefSeq" id="WP_168887270.1">
    <property type="nucleotide sequence ID" value="NZ_JABAHY010000005.1"/>
</dbReference>
<evidence type="ECO:0000259" key="12">
    <source>
        <dbReference type="Pfam" id="PF13796"/>
    </source>
</evidence>
<evidence type="ECO:0000256" key="3">
    <source>
        <dbReference type="ARBA" id="ARBA00022553"/>
    </source>
</evidence>
<feature type="transmembrane region" description="Helical" evidence="9">
    <location>
        <begin position="304"/>
        <end position="324"/>
    </location>
</feature>
<dbReference type="EC" id="2.7.13.3" evidence="2"/>
<dbReference type="PANTHER" id="PTHR24421:SF10">
    <property type="entry name" value="NITRATE_NITRITE SENSOR PROTEIN NARQ"/>
    <property type="match status" value="1"/>
</dbReference>
<dbReference type="InterPro" id="IPR025828">
    <property type="entry name" value="Put_sensor_dom"/>
</dbReference>
<evidence type="ECO:0000313" key="13">
    <source>
        <dbReference type="EMBL" id="NLS09777.1"/>
    </source>
</evidence>
<evidence type="ECO:0000256" key="6">
    <source>
        <dbReference type="ARBA" id="ARBA00022777"/>
    </source>
</evidence>
<dbReference type="Pfam" id="PF02518">
    <property type="entry name" value="HATPase_c"/>
    <property type="match status" value="1"/>
</dbReference>
<dbReference type="Pfam" id="PF07730">
    <property type="entry name" value="HisKA_3"/>
    <property type="match status" value="1"/>
</dbReference>
<protein>
    <recommendedName>
        <fullName evidence="2">histidine kinase</fullName>
        <ecNumber evidence="2">2.7.13.3</ecNumber>
    </recommendedName>
</protein>
<feature type="transmembrane region" description="Helical" evidence="9">
    <location>
        <begin position="7"/>
        <end position="30"/>
    </location>
</feature>
<keyword evidence="6 13" id="KW-0418">Kinase</keyword>
<gene>
    <name evidence="13" type="ORF">HGQ17_07105</name>
</gene>
<feature type="domain" description="Putative sensor" evidence="12">
    <location>
        <begin position="10"/>
        <end position="199"/>
    </location>
</feature>
<dbReference type="GO" id="GO:0005524">
    <property type="term" value="F:ATP binding"/>
    <property type="evidence" value="ECO:0007669"/>
    <property type="project" value="UniProtKB-KW"/>
</dbReference>
<feature type="transmembrane region" description="Helical" evidence="9">
    <location>
        <begin position="279"/>
        <end position="298"/>
    </location>
</feature>
<keyword evidence="3" id="KW-0597">Phosphoprotein</keyword>
<dbReference type="InterPro" id="IPR036890">
    <property type="entry name" value="HATPase_C_sf"/>
</dbReference>
<comment type="caution">
    <text evidence="13">The sequence shown here is derived from an EMBL/GenBank/DDBJ whole genome shotgun (WGS) entry which is preliminary data.</text>
</comment>
<evidence type="ECO:0000256" key="7">
    <source>
        <dbReference type="ARBA" id="ARBA00022840"/>
    </source>
</evidence>
<sequence length="608" mass="64722">MKQLSRHYAYVLPGLPIAVFSFGLLLGLTVTSVATLIIWVGALLLPMTLVVASGFAELDRNRLRHWGAAVAAVDYRPLGPGVAGKLRLVLDPRRWLDLVFEMLIALPLRLITFTVTAVWSLAGPAGLTYFVWSLFIPDDGPVIMLMEATNPQIIPESGTAQYLLDAGVYFMAGLLFLITLPVVLRALASFDAMLTTALLGAEGRGEFFGHSTAETGHISRHQASFSARAWSWIGAGFVAVVMLAIGWPITAALYSVNVALAMVLVLVHCGAIILTLRWVWPGLGLSLLASAGIMAATAEAELAVWPWPVTAMVTQIAVLVVAALTKPWYCAASGWCAGAVLTLAALLITAPGLPEGALGTGIVFTSVSAGLVVVGILIRLWILNAGRLEAAERSSAQQDRRRKELEDRNRIARELHDVVAHSMSVISVQASTAQYRLPELGEKAQQEFEEIAASSRQALSEMRALLGILRGDDAAPTAPVPTLTDIEDLVESTRASGAQIEYHHNTGDDAEVSATVGLTTYRLVQEALSNALRHAPGAAISVRTTLQDELLKVEVHNTAPRSQAAPSPGSGLGLEGIRDRVASLRGTVRAGATAEGGFEVQAELPRAE</sequence>
<feature type="transmembrane region" description="Helical" evidence="9">
    <location>
        <begin position="253"/>
        <end position="274"/>
    </location>
</feature>
<keyword evidence="8" id="KW-0902">Two-component regulatory system</keyword>
<dbReference type="AlphaFoldDB" id="A0A7X8TJ96"/>
<feature type="transmembrane region" description="Helical" evidence="9">
    <location>
        <begin position="36"/>
        <end position="56"/>
    </location>
</feature>
<name>A0A7X8TJ96_9MICC</name>
<dbReference type="GO" id="GO:0000155">
    <property type="term" value="F:phosphorelay sensor kinase activity"/>
    <property type="evidence" value="ECO:0007669"/>
    <property type="project" value="InterPro"/>
</dbReference>
<dbReference type="InterPro" id="IPR003594">
    <property type="entry name" value="HATPase_dom"/>
</dbReference>
<evidence type="ECO:0000256" key="1">
    <source>
        <dbReference type="ARBA" id="ARBA00000085"/>
    </source>
</evidence>
<feature type="transmembrane region" description="Helical" evidence="9">
    <location>
        <begin position="362"/>
        <end position="383"/>
    </location>
</feature>
<keyword evidence="4" id="KW-0808">Transferase</keyword>
<evidence type="ECO:0000259" key="10">
    <source>
        <dbReference type="Pfam" id="PF02518"/>
    </source>
</evidence>